<dbReference type="PROSITE" id="PS51898">
    <property type="entry name" value="TYR_RECOMBINASE"/>
    <property type="match status" value="1"/>
</dbReference>
<dbReference type="PANTHER" id="PTHR30349">
    <property type="entry name" value="PHAGE INTEGRASE-RELATED"/>
    <property type="match status" value="1"/>
</dbReference>
<dbReference type="InterPro" id="IPR011010">
    <property type="entry name" value="DNA_brk_join_enz"/>
</dbReference>
<name>A0ABT2JDT3_9PSEU</name>
<evidence type="ECO:0000313" key="3">
    <source>
        <dbReference type="EMBL" id="MCT2586048.1"/>
    </source>
</evidence>
<dbReference type="Pfam" id="PF00589">
    <property type="entry name" value="Phage_integrase"/>
    <property type="match status" value="1"/>
</dbReference>
<reference evidence="3 4" key="1">
    <citation type="submission" date="2021-02" db="EMBL/GenBank/DDBJ databases">
        <title>Actinophytocola xerophila sp. nov., isolated from soil of cotton cropping field.</title>
        <authorList>
            <person name="Huang R."/>
            <person name="Chen X."/>
            <person name="Ge X."/>
            <person name="Liu W."/>
        </authorList>
    </citation>
    <scope>NUCLEOTIDE SEQUENCE [LARGE SCALE GENOMIC DNA]</scope>
    <source>
        <strain evidence="3 4">S1-96</strain>
    </source>
</reference>
<keyword evidence="1" id="KW-0233">DNA recombination</keyword>
<dbReference type="SUPFAM" id="SSF56349">
    <property type="entry name" value="DNA breaking-rejoining enzymes"/>
    <property type="match status" value="1"/>
</dbReference>
<protein>
    <submittedName>
        <fullName evidence="3">Tyrosine-type recombinase/integrase</fullName>
    </submittedName>
</protein>
<feature type="domain" description="Tyr recombinase" evidence="2">
    <location>
        <begin position="1"/>
        <end position="167"/>
    </location>
</feature>
<dbReference type="Proteomes" id="UP001156441">
    <property type="component" value="Unassembled WGS sequence"/>
</dbReference>
<dbReference type="RefSeq" id="WP_260193803.1">
    <property type="nucleotide sequence ID" value="NZ_JAFFZE010000016.1"/>
</dbReference>
<comment type="caution">
    <text evidence="3">The sequence shown here is derived from an EMBL/GenBank/DDBJ whole genome shotgun (WGS) entry which is preliminary data.</text>
</comment>
<dbReference type="InterPro" id="IPR002104">
    <property type="entry name" value="Integrase_catalytic"/>
</dbReference>
<dbReference type="EMBL" id="JAFFZE010000016">
    <property type="protein sequence ID" value="MCT2586048.1"/>
    <property type="molecule type" value="Genomic_DNA"/>
</dbReference>
<dbReference type="InterPro" id="IPR013762">
    <property type="entry name" value="Integrase-like_cat_sf"/>
</dbReference>
<dbReference type="InterPro" id="IPR050090">
    <property type="entry name" value="Tyrosine_recombinase_XerCD"/>
</dbReference>
<evidence type="ECO:0000313" key="4">
    <source>
        <dbReference type="Proteomes" id="UP001156441"/>
    </source>
</evidence>
<evidence type="ECO:0000259" key="2">
    <source>
        <dbReference type="PROSITE" id="PS51898"/>
    </source>
</evidence>
<evidence type="ECO:0000256" key="1">
    <source>
        <dbReference type="ARBA" id="ARBA00023172"/>
    </source>
</evidence>
<sequence length="183" mass="20318">MVLLAAFASLRWGEVSALRRCDIAEDASWVRITRAFVESTEKGLIVGPPKSKAGARTLTLPTAVRPDILRHLETYTKGSRDALVFTGENGGALRRPNFNQRVKWTATVTKMRLTGLHFHDLRHAGNTWAAQAGTSTRDLMTRMGHDDMRAALIYQHASSEADQAIASRLSRLVDNHLDLGKRE</sequence>
<dbReference type="Gene3D" id="1.10.443.10">
    <property type="entry name" value="Intergrase catalytic core"/>
    <property type="match status" value="1"/>
</dbReference>
<gene>
    <name evidence="3" type="ORF">JT362_23290</name>
</gene>
<keyword evidence="4" id="KW-1185">Reference proteome</keyword>
<proteinExistence type="predicted"/>
<organism evidence="3 4">
    <name type="scientific">Actinophytocola gossypii</name>
    <dbReference type="NCBI Taxonomy" id="2812003"/>
    <lineage>
        <taxon>Bacteria</taxon>
        <taxon>Bacillati</taxon>
        <taxon>Actinomycetota</taxon>
        <taxon>Actinomycetes</taxon>
        <taxon>Pseudonocardiales</taxon>
        <taxon>Pseudonocardiaceae</taxon>
    </lineage>
</organism>
<accession>A0ABT2JDT3</accession>
<dbReference type="PANTHER" id="PTHR30349:SF64">
    <property type="entry name" value="PROPHAGE INTEGRASE INTD-RELATED"/>
    <property type="match status" value="1"/>
</dbReference>